<evidence type="ECO:0000256" key="8">
    <source>
        <dbReference type="SAM" id="Phobius"/>
    </source>
</evidence>
<dbReference type="RefSeq" id="WP_254571643.1">
    <property type="nucleotide sequence ID" value="NZ_CP098502.1"/>
</dbReference>
<comment type="subcellular location">
    <subcellularLocation>
        <location evidence="1 7">Cell membrane</location>
        <topology evidence="1 7">Multi-pass membrane protein</topology>
    </subcellularLocation>
</comment>
<proteinExistence type="inferred from homology"/>
<dbReference type="PANTHER" id="PTHR30561:SF1">
    <property type="entry name" value="MULTIDRUG TRANSPORTER EMRE"/>
    <property type="match status" value="1"/>
</dbReference>
<evidence type="ECO:0000256" key="3">
    <source>
        <dbReference type="ARBA" id="ARBA00022475"/>
    </source>
</evidence>
<dbReference type="Gene3D" id="1.10.3730.20">
    <property type="match status" value="1"/>
</dbReference>
<evidence type="ECO:0000313" key="10">
    <source>
        <dbReference type="Proteomes" id="UP001056035"/>
    </source>
</evidence>
<keyword evidence="4 7" id="KW-0812">Transmembrane</keyword>
<feature type="transmembrane region" description="Helical" evidence="8">
    <location>
        <begin position="86"/>
        <end position="104"/>
    </location>
</feature>
<dbReference type="InterPro" id="IPR000390">
    <property type="entry name" value="Small_drug/metabolite_transptr"/>
</dbReference>
<comment type="similarity">
    <text evidence="7">Belongs to the drug/metabolite transporter (DMT) superfamily. Small multidrug resistance (SMR) (TC 2.A.7.1) family.</text>
</comment>
<evidence type="ECO:0000256" key="7">
    <source>
        <dbReference type="RuleBase" id="RU003942"/>
    </source>
</evidence>
<keyword evidence="10" id="KW-1185">Reference proteome</keyword>
<evidence type="ECO:0000256" key="4">
    <source>
        <dbReference type="ARBA" id="ARBA00022692"/>
    </source>
</evidence>
<keyword evidence="6 8" id="KW-0472">Membrane</keyword>
<dbReference type="InterPro" id="IPR037185">
    <property type="entry name" value="EmrE-like"/>
</dbReference>
<evidence type="ECO:0000256" key="6">
    <source>
        <dbReference type="ARBA" id="ARBA00023136"/>
    </source>
</evidence>
<feature type="transmembrane region" description="Helical" evidence="8">
    <location>
        <begin position="58"/>
        <end position="80"/>
    </location>
</feature>
<dbReference type="SUPFAM" id="SSF103481">
    <property type="entry name" value="Multidrug resistance efflux transporter EmrE"/>
    <property type="match status" value="1"/>
</dbReference>
<gene>
    <name evidence="9" type="ORF">NBH00_01790</name>
</gene>
<keyword evidence="2" id="KW-0813">Transport</keyword>
<dbReference type="Pfam" id="PF00893">
    <property type="entry name" value="Multi_Drug_Res"/>
    <property type="match status" value="1"/>
</dbReference>
<feature type="transmembrane region" description="Helical" evidence="8">
    <location>
        <begin position="31"/>
        <end position="51"/>
    </location>
</feature>
<sequence>MLLAWTYLAAAIALEVTGTLALNAAGTGRPGAIAVVVVGYVASFGFLALVLQRMEVSLAYAVWAGVGTATIAVVGMTALGEPVSPAKLASLGLIIAGVVGLNLAGAH</sequence>
<keyword evidence="3" id="KW-1003">Cell membrane</keyword>
<evidence type="ECO:0000256" key="5">
    <source>
        <dbReference type="ARBA" id="ARBA00022989"/>
    </source>
</evidence>
<organism evidence="9 10">
    <name type="scientific">Paraconexibacter antarcticus</name>
    <dbReference type="NCBI Taxonomy" id="2949664"/>
    <lineage>
        <taxon>Bacteria</taxon>
        <taxon>Bacillati</taxon>
        <taxon>Actinomycetota</taxon>
        <taxon>Thermoleophilia</taxon>
        <taxon>Solirubrobacterales</taxon>
        <taxon>Paraconexibacteraceae</taxon>
        <taxon>Paraconexibacter</taxon>
    </lineage>
</organism>
<dbReference type="EMBL" id="CP098502">
    <property type="protein sequence ID" value="UTI64951.1"/>
    <property type="molecule type" value="Genomic_DNA"/>
</dbReference>
<evidence type="ECO:0000313" key="9">
    <source>
        <dbReference type="EMBL" id="UTI64951.1"/>
    </source>
</evidence>
<evidence type="ECO:0000256" key="1">
    <source>
        <dbReference type="ARBA" id="ARBA00004651"/>
    </source>
</evidence>
<accession>A0ABY5DV70</accession>
<name>A0ABY5DV70_9ACTN</name>
<protein>
    <submittedName>
        <fullName evidence="9">Multidrug efflux SMR transporter</fullName>
    </submittedName>
</protein>
<dbReference type="PANTHER" id="PTHR30561">
    <property type="entry name" value="SMR FAMILY PROTON-DEPENDENT DRUG EFFLUX TRANSPORTER SUGE"/>
    <property type="match status" value="1"/>
</dbReference>
<dbReference type="Proteomes" id="UP001056035">
    <property type="component" value="Chromosome"/>
</dbReference>
<evidence type="ECO:0000256" key="2">
    <source>
        <dbReference type="ARBA" id="ARBA00022448"/>
    </source>
</evidence>
<reference evidence="9 10" key="1">
    <citation type="submission" date="2022-06" db="EMBL/GenBank/DDBJ databases">
        <title>Paraconexibacter antarcticus.</title>
        <authorList>
            <person name="Kim C.S."/>
        </authorList>
    </citation>
    <scope>NUCLEOTIDE SEQUENCE [LARGE SCALE GENOMIC DNA]</scope>
    <source>
        <strain evidence="9 10">02-257</strain>
    </source>
</reference>
<keyword evidence="5 8" id="KW-1133">Transmembrane helix</keyword>
<dbReference type="InterPro" id="IPR045324">
    <property type="entry name" value="Small_multidrug_res"/>
</dbReference>